<dbReference type="OMA" id="AYQWSLQ"/>
<dbReference type="VEuPathDB" id="FungiDB:P174DRAFT_507315"/>
<dbReference type="STRING" id="1392255.A0A2I1BWA0"/>
<dbReference type="SUPFAM" id="SSF56112">
    <property type="entry name" value="Protein kinase-like (PK-like)"/>
    <property type="match status" value="1"/>
</dbReference>
<dbReference type="EMBL" id="MSZS01000009">
    <property type="protein sequence ID" value="PKX89636.1"/>
    <property type="molecule type" value="Genomic_DNA"/>
</dbReference>
<dbReference type="Proteomes" id="UP000234474">
    <property type="component" value="Unassembled WGS sequence"/>
</dbReference>
<dbReference type="RefSeq" id="XP_024678231.1">
    <property type="nucleotide sequence ID" value="XM_024831369.1"/>
</dbReference>
<evidence type="ECO:0008006" key="3">
    <source>
        <dbReference type="Google" id="ProtNLM"/>
    </source>
</evidence>
<evidence type="ECO:0000313" key="2">
    <source>
        <dbReference type="Proteomes" id="UP000234474"/>
    </source>
</evidence>
<dbReference type="Gene3D" id="1.10.510.10">
    <property type="entry name" value="Transferase(Phosphotransferase) domain 1"/>
    <property type="match status" value="1"/>
</dbReference>
<name>A0A2I1BWA0_ASPN1</name>
<gene>
    <name evidence="1" type="ORF">P174DRAFT_507315</name>
</gene>
<accession>A0A2I1BWA0</accession>
<comment type="caution">
    <text evidence="1">The sequence shown here is derived from an EMBL/GenBank/DDBJ whole genome shotgun (WGS) entry which is preliminary data.</text>
</comment>
<dbReference type="InterPro" id="IPR011009">
    <property type="entry name" value="Kinase-like_dom_sf"/>
</dbReference>
<evidence type="ECO:0000313" key="1">
    <source>
        <dbReference type="EMBL" id="PKX89636.1"/>
    </source>
</evidence>
<organism evidence="1 2">
    <name type="scientific">Aspergillus novofumigatus (strain IBT 16806)</name>
    <dbReference type="NCBI Taxonomy" id="1392255"/>
    <lineage>
        <taxon>Eukaryota</taxon>
        <taxon>Fungi</taxon>
        <taxon>Dikarya</taxon>
        <taxon>Ascomycota</taxon>
        <taxon>Pezizomycotina</taxon>
        <taxon>Eurotiomycetes</taxon>
        <taxon>Eurotiomycetidae</taxon>
        <taxon>Eurotiales</taxon>
        <taxon>Aspergillaceae</taxon>
        <taxon>Aspergillus</taxon>
        <taxon>Aspergillus subgen. Fumigati</taxon>
    </lineage>
</organism>
<sequence>MARFGGQSGPSLRPLPGSRPTLLKRLMMAPVPGIPYEQTFRAEIDTISVHQLDDKFVALLASDHTDAMAVGMLDEYADDTFEGPRVTTSDLNRVFKTTAVYEQIAEDHPRLVRFDHRDPFFGIPILNMPSTTLEDFLTRHKSTMYDADRIVPKYRPLIYQWALHLLSGLSFVHSKDIVFGDLRIEVCWLEKDLSLMLLGFLDAVYKTAGFSKRYINQHGRYEYEQFHPCHKPRWDSLLATTQTDLFVWGCLIYQLMTGFWPGHERQRSDAEIRSMFLNRQWPLLEPENLGGVVRKCWDYGYRDAEHLKTDLIRFLTDEGWEVEGDGLRGFRATDLFQDESDIS</sequence>
<proteinExistence type="predicted"/>
<reference evidence="2" key="1">
    <citation type="journal article" date="2018" name="Proc. Natl. Acad. Sci. U.S.A.">
        <title>Linking secondary metabolites to gene clusters through genome sequencing of six diverse Aspergillus species.</title>
        <authorList>
            <person name="Kaerboelling I."/>
            <person name="Vesth T.C."/>
            <person name="Frisvad J.C."/>
            <person name="Nybo J.L."/>
            <person name="Theobald S."/>
            <person name="Kuo A."/>
            <person name="Bowyer P."/>
            <person name="Matsuda Y."/>
            <person name="Mondo S."/>
            <person name="Lyhne E.K."/>
            <person name="Kogle M.E."/>
            <person name="Clum A."/>
            <person name="Lipzen A."/>
            <person name="Salamov A."/>
            <person name="Ngan C.Y."/>
            <person name="Daum C."/>
            <person name="Chiniquy J."/>
            <person name="Barry K."/>
            <person name="LaButti K."/>
            <person name="Haridas S."/>
            <person name="Simmons B.A."/>
            <person name="Magnuson J.K."/>
            <person name="Mortensen U.H."/>
            <person name="Larsen T.O."/>
            <person name="Grigoriev I.V."/>
            <person name="Baker S.E."/>
            <person name="Andersen M.R."/>
        </authorList>
    </citation>
    <scope>NUCLEOTIDE SEQUENCE [LARGE SCALE GENOMIC DNA]</scope>
    <source>
        <strain evidence="2">IBT 16806</strain>
    </source>
</reference>
<dbReference type="GeneID" id="36538706"/>
<keyword evidence="2" id="KW-1185">Reference proteome</keyword>
<dbReference type="AlphaFoldDB" id="A0A2I1BWA0"/>
<dbReference type="OrthoDB" id="1668230at2759"/>
<protein>
    <recommendedName>
        <fullName evidence="3">Protein kinase domain-containing protein</fullName>
    </recommendedName>
</protein>